<reference evidence="1 2" key="2">
    <citation type="submission" date="2024-10" db="EMBL/GenBank/DDBJ databases">
        <authorList>
            <person name="Ryan C."/>
        </authorList>
    </citation>
    <scope>NUCLEOTIDE SEQUENCE [LARGE SCALE GENOMIC DNA]</scope>
</reference>
<proteinExistence type="predicted"/>
<organism evidence="1 2">
    <name type="scientific">Urochloa decumbens</name>
    <dbReference type="NCBI Taxonomy" id="240449"/>
    <lineage>
        <taxon>Eukaryota</taxon>
        <taxon>Viridiplantae</taxon>
        <taxon>Streptophyta</taxon>
        <taxon>Embryophyta</taxon>
        <taxon>Tracheophyta</taxon>
        <taxon>Spermatophyta</taxon>
        <taxon>Magnoliopsida</taxon>
        <taxon>Liliopsida</taxon>
        <taxon>Poales</taxon>
        <taxon>Poaceae</taxon>
        <taxon>PACMAD clade</taxon>
        <taxon>Panicoideae</taxon>
        <taxon>Panicodae</taxon>
        <taxon>Paniceae</taxon>
        <taxon>Melinidinae</taxon>
        <taxon>Urochloa</taxon>
    </lineage>
</organism>
<dbReference type="SUPFAM" id="SSF53098">
    <property type="entry name" value="Ribonuclease H-like"/>
    <property type="match status" value="1"/>
</dbReference>
<dbReference type="PANTHER" id="PTHR10797">
    <property type="entry name" value="CCR4-NOT TRANSCRIPTION COMPLEX SUBUNIT"/>
    <property type="match status" value="1"/>
</dbReference>
<dbReference type="Gene3D" id="3.30.420.10">
    <property type="entry name" value="Ribonuclease H-like superfamily/Ribonuclease H"/>
    <property type="match status" value="2"/>
</dbReference>
<dbReference type="EMBL" id="OZ075123">
    <property type="protein sequence ID" value="CAL4914895.1"/>
    <property type="molecule type" value="Genomic_DNA"/>
</dbReference>
<dbReference type="InterPro" id="IPR036397">
    <property type="entry name" value="RNaseH_sf"/>
</dbReference>
<reference evidence="2" key="1">
    <citation type="submission" date="2024-06" db="EMBL/GenBank/DDBJ databases">
        <authorList>
            <person name="Ryan C."/>
        </authorList>
    </citation>
    <scope>NUCLEOTIDE SEQUENCE [LARGE SCALE GENOMIC DNA]</scope>
</reference>
<dbReference type="InterPro" id="IPR039637">
    <property type="entry name" value="CNOT7/CNOT8/Pop2"/>
</dbReference>
<gene>
    <name evidence="1" type="ORF">URODEC1_LOCUS17178</name>
</gene>
<keyword evidence="2" id="KW-1185">Reference proteome</keyword>
<evidence type="ECO:0000313" key="1">
    <source>
        <dbReference type="EMBL" id="CAL4914895.1"/>
    </source>
</evidence>
<protein>
    <submittedName>
        <fullName evidence="1">Uncharacterized protein</fullName>
    </submittedName>
</protein>
<name>A0ABC8WSR6_9POAL</name>
<dbReference type="AlphaFoldDB" id="A0ABC8WSR6"/>
<evidence type="ECO:0000313" key="2">
    <source>
        <dbReference type="Proteomes" id="UP001497457"/>
    </source>
</evidence>
<sequence>MSAPPAHHGHAGRVVDVWAHNQEVELVRIRDLARGFPFAAVAVCHDGHHDPAASYPNTLEGRYAAVRAGAERAASAQVALALATRDGELAMGGRVWRFHLGSAAGLAEPLMSRGALVTSDGAGDVAYLVRHAVAGGSDLPRRRDELLRLCGVYFPALYDLRALAEWTTPSGHPPPASGGSGAFFRAFLARAQDAWFCEVTTAYNAFFYGLGAADMADLVYFKVEKAKQEERDRRFREFLLQSHDEDYVRNLRFL</sequence>
<dbReference type="Proteomes" id="UP001497457">
    <property type="component" value="Chromosome 13rd"/>
</dbReference>
<accession>A0ABC8WSR6</accession>
<dbReference type="InterPro" id="IPR012337">
    <property type="entry name" value="RNaseH-like_sf"/>
</dbReference>